<feature type="transmembrane region" description="Helical" evidence="8">
    <location>
        <begin position="88"/>
        <end position="109"/>
    </location>
</feature>
<dbReference type="Pfam" id="PF13231">
    <property type="entry name" value="PMT_2"/>
    <property type="match status" value="1"/>
</dbReference>
<feature type="domain" description="Glycosyltransferase RgtA/B/C/D-like" evidence="9">
    <location>
        <begin position="73"/>
        <end position="226"/>
    </location>
</feature>
<gene>
    <name evidence="10" type="ORF">VSH64_10840</name>
</gene>
<dbReference type="EMBL" id="CP142149">
    <property type="protein sequence ID" value="WSE32602.1"/>
    <property type="molecule type" value="Genomic_DNA"/>
</dbReference>
<name>A0ABZ1IEA9_9PSEU</name>
<proteinExistence type="predicted"/>
<evidence type="ECO:0000256" key="7">
    <source>
        <dbReference type="ARBA" id="ARBA00023136"/>
    </source>
</evidence>
<evidence type="ECO:0000256" key="5">
    <source>
        <dbReference type="ARBA" id="ARBA00022692"/>
    </source>
</evidence>
<evidence type="ECO:0000256" key="4">
    <source>
        <dbReference type="ARBA" id="ARBA00022679"/>
    </source>
</evidence>
<feature type="transmembrane region" description="Helical" evidence="8">
    <location>
        <begin position="287"/>
        <end position="308"/>
    </location>
</feature>
<feature type="transmembrane region" description="Helical" evidence="8">
    <location>
        <begin position="21"/>
        <end position="41"/>
    </location>
</feature>
<dbReference type="EC" id="2.4.-.-" evidence="10"/>
<evidence type="ECO:0000256" key="8">
    <source>
        <dbReference type="SAM" id="Phobius"/>
    </source>
</evidence>
<keyword evidence="11" id="KW-1185">Reference proteome</keyword>
<dbReference type="PANTHER" id="PTHR33908:SF11">
    <property type="entry name" value="MEMBRANE PROTEIN"/>
    <property type="match status" value="1"/>
</dbReference>
<comment type="subcellular location">
    <subcellularLocation>
        <location evidence="1">Cell membrane</location>
        <topology evidence="1">Multi-pass membrane protein</topology>
    </subcellularLocation>
</comment>
<reference evidence="10 11" key="1">
    <citation type="journal article" date="2015" name="Int. J. Syst. Evol. Microbiol.">
        <title>Amycolatopsis rhabdoformis sp. nov., an actinomycete isolated from a tropical forest soil.</title>
        <authorList>
            <person name="Souza W.R."/>
            <person name="Silva R.E."/>
            <person name="Goodfellow M."/>
            <person name="Busarakam K."/>
            <person name="Figueiro F.S."/>
            <person name="Ferreira D."/>
            <person name="Rodrigues-Filho E."/>
            <person name="Moraes L.A.B."/>
            <person name="Zucchi T.D."/>
        </authorList>
    </citation>
    <scope>NUCLEOTIDE SEQUENCE [LARGE SCALE GENOMIC DNA]</scope>
    <source>
        <strain evidence="10 11">NCIMB 14900</strain>
    </source>
</reference>
<accession>A0ABZ1IEA9</accession>
<keyword evidence="2" id="KW-1003">Cell membrane</keyword>
<dbReference type="RefSeq" id="WP_326835409.1">
    <property type="nucleotide sequence ID" value="NZ_CP142149.1"/>
</dbReference>
<evidence type="ECO:0000256" key="1">
    <source>
        <dbReference type="ARBA" id="ARBA00004651"/>
    </source>
</evidence>
<evidence type="ECO:0000259" key="9">
    <source>
        <dbReference type="Pfam" id="PF13231"/>
    </source>
</evidence>
<dbReference type="InterPro" id="IPR050297">
    <property type="entry name" value="LipidA_mod_glycosyltrf_83"/>
</dbReference>
<dbReference type="InterPro" id="IPR038731">
    <property type="entry name" value="RgtA/B/C-like"/>
</dbReference>
<keyword evidence="4 10" id="KW-0808">Transferase</keyword>
<protein>
    <submittedName>
        <fullName evidence="10">Glycosyltransferase family 39 protein</fullName>
        <ecNumber evidence="10">2.4.-.-</ecNumber>
    </submittedName>
</protein>
<keyword evidence="7 8" id="KW-0472">Membrane</keyword>
<evidence type="ECO:0000256" key="2">
    <source>
        <dbReference type="ARBA" id="ARBA00022475"/>
    </source>
</evidence>
<evidence type="ECO:0000256" key="6">
    <source>
        <dbReference type="ARBA" id="ARBA00022989"/>
    </source>
</evidence>
<feature type="transmembrane region" description="Helical" evidence="8">
    <location>
        <begin position="167"/>
        <end position="197"/>
    </location>
</feature>
<sequence>MNTALQNRRIAAPADPRPPRAAFAWLPVAAVAVVTAAALVVEAARQAYHGDELYFLAAAQHLSWGYADQGFLVPFLAWVAEAGGGSPLALRAPAIAATVVGVVLAALLAREFGGGRWAQVATAAVSAAAPRVVDTGSLLATQTFDIPLWIATTWLLVRWARTRADRLWWGMGAVAGFAFTAKPLIAVFWVCCVAVLVVSTRNPALVPNVGRLVALGGLGVLPYLIWQWAHGFPQATLVPVVAQETGQFAGGKAAVLPLTLLSNGALAGAALAVYGCWVLLRNPRYRFLGWTVLAVTAVMLVAGGRYYYCAGLFPACWAAAATHLAGTRGAWRKAASVGVSAATGAVLLVTSLVATGPAWATAATLEVRAEQGWPAFTDAVAQAYATLPAGATVVTAHYWQASAVNWFGPGLGLPPAYSPHRGFADFGTPSDTGGPVLYVGTDPTPLHTHCVRESVTPAQPGHGFDGLNQGVPIWVCAAPAQPWSVLWPRLRHS</sequence>
<feature type="transmembrane region" description="Helical" evidence="8">
    <location>
        <begin position="53"/>
        <end position="76"/>
    </location>
</feature>
<dbReference type="GO" id="GO:0016757">
    <property type="term" value="F:glycosyltransferase activity"/>
    <property type="evidence" value="ECO:0007669"/>
    <property type="project" value="UniProtKB-KW"/>
</dbReference>
<organism evidence="10 11">
    <name type="scientific">Amycolatopsis rhabdoformis</name>
    <dbReference type="NCBI Taxonomy" id="1448059"/>
    <lineage>
        <taxon>Bacteria</taxon>
        <taxon>Bacillati</taxon>
        <taxon>Actinomycetota</taxon>
        <taxon>Actinomycetes</taxon>
        <taxon>Pseudonocardiales</taxon>
        <taxon>Pseudonocardiaceae</taxon>
        <taxon>Amycolatopsis</taxon>
    </lineage>
</organism>
<evidence type="ECO:0000256" key="3">
    <source>
        <dbReference type="ARBA" id="ARBA00022676"/>
    </source>
</evidence>
<dbReference type="Proteomes" id="UP001330812">
    <property type="component" value="Chromosome"/>
</dbReference>
<keyword evidence="3 10" id="KW-0328">Glycosyltransferase</keyword>
<feature type="transmembrane region" description="Helical" evidence="8">
    <location>
        <begin position="260"/>
        <end position="280"/>
    </location>
</feature>
<feature type="transmembrane region" description="Helical" evidence="8">
    <location>
        <begin position="209"/>
        <end position="229"/>
    </location>
</feature>
<keyword evidence="5 8" id="KW-0812">Transmembrane</keyword>
<evidence type="ECO:0000313" key="11">
    <source>
        <dbReference type="Proteomes" id="UP001330812"/>
    </source>
</evidence>
<evidence type="ECO:0000313" key="10">
    <source>
        <dbReference type="EMBL" id="WSE32602.1"/>
    </source>
</evidence>
<dbReference type="PANTHER" id="PTHR33908">
    <property type="entry name" value="MANNOSYLTRANSFERASE YKCB-RELATED"/>
    <property type="match status" value="1"/>
</dbReference>
<keyword evidence="6 8" id="KW-1133">Transmembrane helix</keyword>